<dbReference type="KEGG" id="efe:EFER_2644"/>
<sequence>MCDVKHKSVHSQHAFMQITIFLILTTLMRCQTSHKPLAYRRKRSKCYLEVFMADFSHSKSLFSGKYREPSTLQGNLAYAIFVLFCFWAGAQIITLLVHAPGVYEQLMQVQDSGRPRVEIGLGVGTIFGLVPFLAGCLILSVIAAILRWRHRQR</sequence>
<dbReference type="HOGENOM" id="CLU_1710510_0_0_6"/>
<keyword evidence="1" id="KW-1133">Transmembrane helix</keyword>
<evidence type="ECO:0000313" key="2">
    <source>
        <dbReference type="EMBL" id="CAQ90139.2"/>
    </source>
</evidence>
<proteinExistence type="predicted"/>
<evidence type="ECO:0000313" key="3">
    <source>
        <dbReference type="Proteomes" id="UP000000745"/>
    </source>
</evidence>
<dbReference type="Pfam" id="PF10954">
    <property type="entry name" value="DUF2755"/>
    <property type="match status" value="1"/>
</dbReference>
<protein>
    <submittedName>
        <fullName evidence="2">Membrane protein</fullName>
    </submittedName>
</protein>
<name>B7LMK6_ESCF3</name>
<keyword evidence="3" id="KW-1185">Reference proteome</keyword>
<dbReference type="AlphaFoldDB" id="B7LMK6"/>
<feature type="transmembrane region" description="Helical" evidence="1">
    <location>
        <begin position="76"/>
        <end position="99"/>
    </location>
</feature>
<reference evidence="3" key="1">
    <citation type="journal article" date="2009" name="PLoS Genet.">
        <title>Organised genome dynamics in the Escherichia coli species results in highly diverse adaptive paths.</title>
        <authorList>
            <person name="Touchon M."/>
            <person name="Hoede C."/>
            <person name="Tenaillon O."/>
            <person name="Barbe V."/>
            <person name="Baeriswyl S."/>
            <person name="Bidet P."/>
            <person name="Bingen E."/>
            <person name="Bonacorsi S."/>
            <person name="Bouchier C."/>
            <person name="Bouvet O."/>
            <person name="Calteau A."/>
            <person name="Chiapello H."/>
            <person name="Clermont O."/>
            <person name="Cruveiller S."/>
            <person name="Danchin A."/>
            <person name="Diard M."/>
            <person name="Dossat C."/>
            <person name="Karoui M.E."/>
            <person name="Frapy E."/>
            <person name="Garry L."/>
            <person name="Ghigo J.M."/>
            <person name="Gilles A.M."/>
            <person name="Johnson J."/>
            <person name="Le Bouguenec C."/>
            <person name="Lescat M."/>
            <person name="Mangenot S."/>
            <person name="Martinez-Jehanne V."/>
            <person name="Matic I."/>
            <person name="Nassif X."/>
            <person name="Oztas S."/>
            <person name="Petit M.A."/>
            <person name="Pichon C."/>
            <person name="Rouy Z."/>
            <person name="Ruf C.S."/>
            <person name="Schneider D."/>
            <person name="Tourret J."/>
            <person name="Vacherie B."/>
            <person name="Vallenet D."/>
            <person name="Medigue C."/>
            <person name="Rocha E.P.C."/>
            <person name="Denamur E."/>
        </authorList>
    </citation>
    <scope>NUCLEOTIDE SEQUENCE [LARGE SCALE GENOMIC DNA]</scope>
    <source>
        <strain evidence="3">ATCC 35469 / DSM 13698 / BCRC 15582 / CCUG 18766 / IAM 14443 / JCM 21226 / LMG 7866 / NBRC 102419 / NCTC 12128 / CDC 0568-73</strain>
    </source>
</reference>
<keyword evidence="1" id="KW-0812">Transmembrane</keyword>
<feature type="transmembrane region" description="Helical" evidence="1">
    <location>
        <begin position="119"/>
        <end position="146"/>
    </location>
</feature>
<feature type="transmembrane region" description="Helical" evidence="1">
    <location>
        <begin position="14"/>
        <end position="32"/>
    </location>
</feature>
<dbReference type="InterPro" id="IPR020513">
    <property type="entry name" value="Uncharacterised_IM_YaiY"/>
</dbReference>
<dbReference type="Proteomes" id="UP000000745">
    <property type="component" value="Chromosome"/>
</dbReference>
<organism evidence="2 3">
    <name type="scientific">Escherichia fergusonii (strain ATCC 35469 / DSM 13698 / CCUG 18766 / IAM 14443 / JCM 21226 / LMG 7866 / NBRC 102419 / NCTC 12128 / CDC 0568-73)</name>
    <dbReference type="NCBI Taxonomy" id="585054"/>
    <lineage>
        <taxon>Bacteria</taxon>
        <taxon>Pseudomonadati</taxon>
        <taxon>Pseudomonadota</taxon>
        <taxon>Gammaproteobacteria</taxon>
        <taxon>Enterobacterales</taxon>
        <taxon>Enterobacteriaceae</taxon>
        <taxon>Escherichia</taxon>
    </lineage>
</organism>
<accession>B7LMK6</accession>
<dbReference type="GO" id="GO:0016020">
    <property type="term" value="C:membrane"/>
    <property type="evidence" value="ECO:0007669"/>
    <property type="project" value="InterPro"/>
</dbReference>
<evidence type="ECO:0000256" key="1">
    <source>
        <dbReference type="SAM" id="Phobius"/>
    </source>
</evidence>
<dbReference type="EMBL" id="CU928158">
    <property type="protein sequence ID" value="CAQ90139.2"/>
    <property type="molecule type" value="Genomic_DNA"/>
</dbReference>
<keyword evidence="1" id="KW-0472">Membrane</keyword>
<gene>
    <name evidence="2" type="ordered locus">EFER_2644</name>
</gene>